<keyword evidence="1" id="KW-0808">Transferase</keyword>
<sequence length="222" mass="25794">METILAKKLKKSADPTTVTLLKKRGSERTGRTKKELETYAHATLGTGNLKEAVKLPEGEDLFEWLASNTVDFYNAINMLYCTVSEVCTKASCPVMNAGPKYEYLWADGEKIKTPIRVSAPDYITYLMAWVEKQISDTTIFPHKWGAPFPSNFREIVRNIFKRMFRVYAHIYFAHFQVIVEQGEQAHLNTCFKHFIFFADEFQLIQERELAPMKELIERYRSE</sequence>
<dbReference type="InterPro" id="IPR036703">
    <property type="entry name" value="MOB_kinase_act_sf"/>
</dbReference>
<evidence type="ECO:0000313" key="2">
    <source>
        <dbReference type="Proteomes" id="UP001057375"/>
    </source>
</evidence>
<comment type="caution">
    <text evidence="1">The sequence shown here is derived from an EMBL/GenBank/DDBJ whole genome shotgun (WGS) entry which is preliminary data.</text>
</comment>
<protein>
    <submittedName>
        <fullName evidence="1">MOB kinase activator 1A</fullName>
    </submittedName>
</protein>
<dbReference type="EMBL" id="BQXS01012490">
    <property type="protein sequence ID" value="GKT23878.1"/>
    <property type="molecule type" value="Genomic_DNA"/>
</dbReference>
<dbReference type="SMART" id="SM01388">
    <property type="entry name" value="Mob1_phocein"/>
    <property type="match status" value="1"/>
</dbReference>
<organism evidence="1 2">
    <name type="scientific">Aduncisulcus paluster</name>
    <dbReference type="NCBI Taxonomy" id="2918883"/>
    <lineage>
        <taxon>Eukaryota</taxon>
        <taxon>Metamonada</taxon>
        <taxon>Carpediemonas-like organisms</taxon>
        <taxon>Aduncisulcus</taxon>
    </lineage>
</organism>
<proteinExistence type="predicted"/>
<dbReference type="Gene3D" id="1.20.140.30">
    <property type="entry name" value="MOB kinase activator"/>
    <property type="match status" value="1"/>
</dbReference>
<keyword evidence="2" id="KW-1185">Reference proteome</keyword>
<gene>
    <name evidence="1" type="ORF">ADUPG1_012565</name>
</gene>
<evidence type="ECO:0000313" key="1">
    <source>
        <dbReference type="EMBL" id="GKT23878.1"/>
    </source>
</evidence>
<dbReference type="PANTHER" id="PTHR22599">
    <property type="entry name" value="MPS ONE BINDER KINASE ACTIVATOR-LIKE MOB"/>
    <property type="match status" value="1"/>
</dbReference>
<dbReference type="InterPro" id="IPR005301">
    <property type="entry name" value="MOB_kinase_act_fam"/>
</dbReference>
<reference evidence="1" key="1">
    <citation type="submission" date="2022-03" db="EMBL/GenBank/DDBJ databases">
        <title>Draft genome sequence of Aduncisulcus paluster, a free-living microaerophilic Fornicata.</title>
        <authorList>
            <person name="Yuyama I."/>
            <person name="Kume K."/>
            <person name="Tamura T."/>
            <person name="Inagaki Y."/>
            <person name="Hashimoto T."/>
        </authorList>
    </citation>
    <scope>NUCLEOTIDE SEQUENCE</scope>
    <source>
        <strain evidence="1">NY0171</strain>
    </source>
</reference>
<dbReference type="SUPFAM" id="SSF101152">
    <property type="entry name" value="Mob1/phocein"/>
    <property type="match status" value="1"/>
</dbReference>
<dbReference type="Pfam" id="PF03637">
    <property type="entry name" value="Mob1_phocein"/>
    <property type="match status" value="1"/>
</dbReference>
<dbReference type="GO" id="GO:0016301">
    <property type="term" value="F:kinase activity"/>
    <property type="evidence" value="ECO:0007669"/>
    <property type="project" value="UniProtKB-KW"/>
</dbReference>
<keyword evidence="1" id="KW-0418">Kinase</keyword>
<dbReference type="Proteomes" id="UP001057375">
    <property type="component" value="Unassembled WGS sequence"/>
</dbReference>
<accession>A0ABQ5K0M5</accession>
<name>A0ABQ5K0M5_9EUKA</name>